<evidence type="ECO:0000313" key="2">
    <source>
        <dbReference type="EMBL" id="KAL0447972.1"/>
    </source>
</evidence>
<feature type="domain" description="JmjC" evidence="1">
    <location>
        <begin position="1"/>
        <end position="87"/>
    </location>
</feature>
<dbReference type="InterPro" id="IPR003347">
    <property type="entry name" value="JmjC_dom"/>
</dbReference>
<dbReference type="GO" id="GO:0005634">
    <property type="term" value="C:nucleus"/>
    <property type="evidence" value="ECO:0007669"/>
    <property type="project" value="TreeGrafter"/>
</dbReference>
<dbReference type="PANTHER" id="PTHR10694:SF133">
    <property type="entry name" value="LYSINE-SPECIFIC DEMETHYLASE JMJ17"/>
    <property type="match status" value="1"/>
</dbReference>
<sequence length="124" mass="13881">VMRSCLPDLFEAQPDLLFQLVTMLNPSVLQERGVPVYSIIQEPGNFVITFPRSYHGGFNLGLNCAEAVNFAPADWLPHGGFGAELYRHYHRVPVLSHEELLYVVAKVQHHSSSLFLFPLCSLAS</sequence>
<dbReference type="GO" id="GO:0010468">
    <property type="term" value="P:regulation of gene expression"/>
    <property type="evidence" value="ECO:0007669"/>
    <property type="project" value="TreeGrafter"/>
</dbReference>
<reference evidence="2" key="2">
    <citation type="journal article" date="2024" name="Plant">
        <title>Genomic evolution and insights into agronomic trait innovations of Sesamum species.</title>
        <authorList>
            <person name="Miao H."/>
            <person name="Wang L."/>
            <person name="Qu L."/>
            <person name="Liu H."/>
            <person name="Sun Y."/>
            <person name="Le M."/>
            <person name="Wang Q."/>
            <person name="Wei S."/>
            <person name="Zheng Y."/>
            <person name="Lin W."/>
            <person name="Duan Y."/>
            <person name="Cao H."/>
            <person name="Xiong S."/>
            <person name="Wang X."/>
            <person name="Wei L."/>
            <person name="Li C."/>
            <person name="Ma Q."/>
            <person name="Ju M."/>
            <person name="Zhao R."/>
            <person name="Li G."/>
            <person name="Mu C."/>
            <person name="Tian Q."/>
            <person name="Mei H."/>
            <person name="Zhang T."/>
            <person name="Gao T."/>
            <person name="Zhang H."/>
        </authorList>
    </citation>
    <scope>NUCLEOTIDE SEQUENCE</scope>
    <source>
        <strain evidence="2">KEN1</strain>
    </source>
</reference>
<dbReference type="Gene3D" id="2.60.120.650">
    <property type="entry name" value="Cupin"/>
    <property type="match status" value="1"/>
</dbReference>
<reference evidence="2" key="1">
    <citation type="submission" date="2020-06" db="EMBL/GenBank/DDBJ databases">
        <authorList>
            <person name="Li T."/>
            <person name="Hu X."/>
            <person name="Zhang T."/>
            <person name="Song X."/>
            <person name="Zhang H."/>
            <person name="Dai N."/>
            <person name="Sheng W."/>
            <person name="Hou X."/>
            <person name="Wei L."/>
        </authorList>
    </citation>
    <scope>NUCLEOTIDE SEQUENCE</scope>
    <source>
        <strain evidence="2">KEN1</strain>
        <tissue evidence="2">Leaf</tissue>
    </source>
</reference>
<organism evidence="2">
    <name type="scientific">Sesamum latifolium</name>
    <dbReference type="NCBI Taxonomy" id="2727402"/>
    <lineage>
        <taxon>Eukaryota</taxon>
        <taxon>Viridiplantae</taxon>
        <taxon>Streptophyta</taxon>
        <taxon>Embryophyta</taxon>
        <taxon>Tracheophyta</taxon>
        <taxon>Spermatophyta</taxon>
        <taxon>Magnoliopsida</taxon>
        <taxon>eudicotyledons</taxon>
        <taxon>Gunneridae</taxon>
        <taxon>Pentapetalae</taxon>
        <taxon>asterids</taxon>
        <taxon>lamiids</taxon>
        <taxon>Lamiales</taxon>
        <taxon>Pedaliaceae</taxon>
        <taxon>Sesamum</taxon>
    </lineage>
</organism>
<dbReference type="EMBL" id="JACGWN010000006">
    <property type="protein sequence ID" value="KAL0447972.1"/>
    <property type="molecule type" value="Genomic_DNA"/>
</dbReference>
<feature type="non-terminal residue" evidence="2">
    <location>
        <position position="1"/>
    </location>
</feature>
<dbReference type="SUPFAM" id="SSF51197">
    <property type="entry name" value="Clavaminate synthase-like"/>
    <property type="match status" value="1"/>
</dbReference>
<dbReference type="GO" id="GO:0032452">
    <property type="term" value="F:histone demethylase activity"/>
    <property type="evidence" value="ECO:0007669"/>
    <property type="project" value="TreeGrafter"/>
</dbReference>
<dbReference type="PROSITE" id="PS51184">
    <property type="entry name" value="JMJC"/>
    <property type="match status" value="1"/>
</dbReference>
<name>A0AAW2X186_9LAMI</name>
<protein>
    <submittedName>
        <fullName evidence="2">Lysine-specific demethylase</fullName>
    </submittedName>
</protein>
<dbReference type="Pfam" id="PF02373">
    <property type="entry name" value="JmjC"/>
    <property type="match status" value="1"/>
</dbReference>
<dbReference type="PANTHER" id="PTHR10694">
    <property type="entry name" value="LYSINE-SPECIFIC DEMETHYLASE"/>
    <property type="match status" value="1"/>
</dbReference>
<dbReference type="GO" id="GO:0000785">
    <property type="term" value="C:chromatin"/>
    <property type="evidence" value="ECO:0007669"/>
    <property type="project" value="TreeGrafter"/>
</dbReference>
<evidence type="ECO:0000259" key="1">
    <source>
        <dbReference type="PROSITE" id="PS51184"/>
    </source>
</evidence>
<gene>
    <name evidence="2" type="ORF">Slati_1925100</name>
</gene>
<dbReference type="AlphaFoldDB" id="A0AAW2X186"/>
<accession>A0AAW2X186</accession>
<comment type="caution">
    <text evidence="2">The sequence shown here is derived from an EMBL/GenBank/DDBJ whole genome shotgun (WGS) entry which is preliminary data.</text>
</comment>
<proteinExistence type="predicted"/>